<dbReference type="OrthoDB" id="3791403at2759"/>
<dbReference type="GeneID" id="54346066"/>
<keyword evidence="2" id="KW-0812">Transmembrane</keyword>
<dbReference type="RefSeq" id="XP_033451938.1">
    <property type="nucleotide sequence ID" value="XM_033588419.1"/>
</dbReference>
<dbReference type="EMBL" id="ML978960">
    <property type="protein sequence ID" value="KAF1931690.1"/>
    <property type="molecule type" value="Genomic_DNA"/>
</dbReference>
<keyword evidence="4" id="KW-1185">Reference proteome</keyword>
<gene>
    <name evidence="3" type="ORF">M421DRAFT_2331</name>
</gene>
<dbReference type="AlphaFoldDB" id="A0A6A5RWJ7"/>
<keyword evidence="2" id="KW-1133">Transmembrane helix</keyword>
<sequence length="216" mass="24003">MLGRLLAYSISLAGTQALPQSFVLDMGRIDGAVLDSPPGPLFNTTTRAFGWPTTLQTASTSRITSLPVQSLAANSFIIANVSSTRTCLTTTTVMITLPNPTLRPTSTFERDDDQGALTDGEPDATPFDTATAKPFSKWPHWFTAATFTLVCYDILTLGLLLWLWVFGYLWWFHGRSDGNESAWRRRGGLSGMEMSRIGMAERYDGRYEREWDMVSL</sequence>
<evidence type="ECO:0000313" key="3">
    <source>
        <dbReference type="EMBL" id="KAF1931690.1"/>
    </source>
</evidence>
<feature type="transmembrane region" description="Helical" evidence="2">
    <location>
        <begin position="141"/>
        <end position="171"/>
    </location>
</feature>
<evidence type="ECO:0000256" key="2">
    <source>
        <dbReference type="SAM" id="Phobius"/>
    </source>
</evidence>
<keyword evidence="2" id="KW-0472">Membrane</keyword>
<accession>A0A6A5RWJ7</accession>
<proteinExistence type="predicted"/>
<name>A0A6A5RWJ7_9PLEO</name>
<feature type="region of interest" description="Disordered" evidence="1">
    <location>
        <begin position="104"/>
        <end position="125"/>
    </location>
</feature>
<evidence type="ECO:0000256" key="1">
    <source>
        <dbReference type="SAM" id="MobiDB-lite"/>
    </source>
</evidence>
<reference evidence="3" key="1">
    <citation type="journal article" date="2020" name="Stud. Mycol.">
        <title>101 Dothideomycetes genomes: a test case for predicting lifestyles and emergence of pathogens.</title>
        <authorList>
            <person name="Haridas S."/>
            <person name="Albert R."/>
            <person name="Binder M."/>
            <person name="Bloem J."/>
            <person name="Labutti K."/>
            <person name="Salamov A."/>
            <person name="Andreopoulos B."/>
            <person name="Baker S."/>
            <person name="Barry K."/>
            <person name="Bills G."/>
            <person name="Bluhm B."/>
            <person name="Cannon C."/>
            <person name="Castanera R."/>
            <person name="Culley D."/>
            <person name="Daum C."/>
            <person name="Ezra D."/>
            <person name="Gonzalez J."/>
            <person name="Henrissat B."/>
            <person name="Kuo A."/>
            <person name="Liang C."/>
            <person name="Lipzen A."/>
            <person name="Lutzoni F."/>
            <person name="Magnuson J."/>
            <person name="Mondo S."/>
            <person name="Nolan M."/>
            <person name="Ohm R."/>
            <person name="Pangilinan J."/>
            <person name="Park H.-J."/>
            <person name="Ramirez L."/>
            <person name="Alfaro M."/>
            <person name="Sun H."/>
            <person name="Tritt A."/>
            <person name="Yoshinaga Y."/>
            <person name="Zwiers L.-H."/>
            <person name="Turgeon B."/>
            <person name="Goodwin S."/>
            <person name="Spatafora J."/>
            <person name="Crous P."/>
            <person name="Grigoriev I."/>
        </authorList>
    </citation>
    <scope>NUCLEOTIDE SEQUENCE</scope>
    <source>
        <strain evidence="3">CBS 183.55</strain>
    </source>
</reference>
<organism evidence="3 4">
    <name type="scientific">Didymella exigua CBS 183.55</name>
    <dbReference type="NCBI Taxonomy" id="1150837"/>
    <lineage>
        <taxon>Eukaryota</taxon>
        <taxon>Fungi</taxon>
        <taxon>Dikarya</taxon>
        <taxon>Ascomycota</taxon>
        <taxon>Pezizomycotina</taxon>
        <taxon>Dothideomycetes</taxon>
        <taxon>Pleosporomycetidae</taxon>
        <taxon>Pleosporales</taxon>
        <taxon>Pleosporineae</taxon>
        <taxon>Didymellaceae</taxon>
        <taxon>Didymella</taxon>
    </lineage>
</organism>
<protein>
    <submittedName>
        <fullName evidence="3">Uncharacterized protein</fullName>
    </submittedName>
</protein>
<dbReference type="Proteomes" id="UP000800082">
    <property type="component" value="Unassembled WGS sequence"/>
</dbReference>
<evidence type="ECO:0000313" key="4">
    <source>
        <dbReference type="Proteomes" id="UP000800082"/>
    </source>
</evidence>